<dbReference type="GO" id="GO:0003954">
    <property type="term" value="F:NADH dehydrogenase activity"/>
    <property type="evidence" value="ECO:0007669"/>
    <property type="project" value="TreeGrafter"/>
</dbReference>
<dbReference type="PATRIC" id="fig|380242.3.peg.4023"/>
<feature type="transmembrane region" description="Helical" evidence="6">
    <location>
        <begin position="143"/>
        <end position="163"/>
    </location>
</feature>
<evidence type="ECO:0000256" key="6">
    <source>
        <dbReference type="SAM" id="Phobius"/>
    </source>
</evidence>
<feature type="transmembrane region" description="Helical" evidence="6">
    <location>
        <begin position="620"/>
        <end position="640"/>
    </location>
</feature>
<dbReference type="PANTHER" id="PTHR42829">
    <property type="entry name" value="NADH-UBIQUINONE OXIDOREDUCTASE CHAIN 5"/>
    <property type="match status" value="1"/>
</dbReference>
<feature type="transmembrane region" description="Helical" evidence="6">
    <location>
        <begin position="175"/>
        <end position="197"/>
    </location>
</feature>
<evidence type="ECO:0000256" key="4">
    <source>
        <dbReference type="ARBA" id="ARBA00023136"/>
    </source>
</evidence>
<dbReference type="GO" id="GO:0008137">
    <property type="term" value="F:NADH dehydrogenase (ubiquinone) activity"/>
    <property type="evidence" value="ECO:0007669"/>
    <property type="project" value="InterPro"/>
</dbReference>
<reference evidence="8 9" key="1">
    <citation type="journal article" date="2013" name="BMC Microbiol.">
        <title>Identification of the type II cytochrome c maturation pathway in anammox bacteria by comparative genomics.</title>
        <authorList>
            <person name="Ferousi C."/>
            <person name="Speth D.R."/>
            <person name="Reimann J."/>
            <person name="Op den Camp H.J."/>
            <person name="Allen J.W."/>
            <person name="Keltjens J.T."/>
            <person name="Jetten M.S."/>
        </authorList>
    </citation>
    <scope>NUCLEOTIDE SEQUENCE [LARGE SCALE GENOMIC DNA]</scope>
    <source>
        <strain evidence="8">RU1</strain>
    </source>
</reference>
<dbReference type="Proteomes" id="UP000034954">
    <property type="component" value="Unassembled WGS sequence"/>
</dbReference>
<evidence type="ECO:0000256" key="1">
    <source>
        <dbReference type="ARBA" id="ARBA00004127"/>
    </source>
</evidence>
<proteinExistence type="predicted"/>
<dbReference type="InterPro" id="IPR001750">
    <property type="entry name" value="ND/Mrp_TM"/>
</dbReference>
<keyword evidence="2 5" id="KW-0812">Transmembrane</keyword>
<feature type="transmembrane region" description="Helical" evidence="6">
    <location>
        <begin position="506"/>
        <end position="526"/>
    </location>
</feature>
<dbReference type="GO" id="GO:0015990">
    <property type="term" value="P:electron transport coupled proton transport"/>
    <property type="evidence" value="ECO:0007669"/>
    <property type="project" value="TreeGrafter"/>
</dbReference>
<dbReference type="GO" id="GO:0012505">
    <property type="term" value="C:endomembrane system"/>
    <property type="evidence" value="ECO:0007669"/>
    <property type="project" value="UniProtKB-SubCell"/>
</dbReference>
<feature type="transmembrane region" description="Helical" evidence="6">
    <location>
        <begin position="576"/>
        <end position="600"/>
    </location>
</feature>
<feature type="transmembrane region" description="Helical" evidence="6">
    <location>
        <begin position="117"/>
        <end position="137"/>
    </location>
</feature>
<dbReference type="GO" id="GO:0042773">
    <property type="term" value="P:ATP synthesis coupled electron transport"/>
    <property type="evidence" value="ECO:0007669"/>
    <property type="project" value="InterPro"/>
</dbReference>
<evidence type="ECO:0000256" key="3">
    <source>
        <dbReference type="ARBA" id="ARBA00022989"/>
    </source>
</evidence>
<feature type="transmembrane region" description="Helical" evidence="6">
    <location>
        <begin position="86"/>
        <end position="105"/>
    </location>
</feature>
<evidence type="ECO:0000259" key="7">
    <source>
        <dbReference type="Pfam" id="PF00361"/>
    </source>
</evidence>
<dbReference type="InterPro" id="IPR003945">
    <property type="entry name" value="NU5C-like"/>
</dbReference>
<protein>
    <submittedName>
        <fullName evidence="8">NADH dehydrogenase subunit</fullName>
    </submittedName>
</protein>
<organism evidence="8 9">
    <name type="scientific">Candidatus Brocadia fulgida</name>
    <dbReference type="NCBI Taxonomy" id="380242"/>
    <lineage>
        <taxon>Bacteria</taxon>
        <taxon>Pseudomonadati</taxon>
        <taxon>Planctomycetota</taxon>
        <taxon>Candidatus Brocadiia</taxon>
        <taxon>Candidatus Brocadiales</taxon>
        <taxon>Candidatus Brocadiaceae</taxon>
        <taxon>Candidatus Brocadia</taxon>
    </lineage>
</organism>
<evidence type="ECO:0000313" key="8">
    <source>
        <dbReference type="EMBL" id="KKO18039.1"/>
    </source>
</evidence>
<dbReference type="EMBL" id="LAQJ01000299">
    <property type="protein sequence ID" value="KKO18039.1"/>
    <property type="molecule type" value="Genomic_DNA"/>
</dbReference>
<feature type="transmembrane region" description="Helical" evidence="6">
    <location>
        <begin position="6"/>
        <end position="24"/>
    </location>
</feature>
<accession>A0A0M2UU79</accession>
<dbReference type="AlphaFoldDB" id="A0A0M2UU79"/>
<feature type="transmembrane region" description="Helical" evidence="6">
    <location>
        <begin position="247"/>
        <end position="266"/>
    </location>
</feature>
<feature type="transmembrane region" description="Helical" evidence="6">
    <location>
        <begin position="286"/>
        <end position="304"/>
    </location>
</feature>
<feature type="transmembrane region" description="Helical" evidence="6">
    <location>
        <begin position="431"/>
        <end position="449"/>
    </location>
</feature>
<gene>
    <name evidence="8" type="ORF">BROFUL_03262</name>
</gene>
<keyword evidence="9" id="KW-1185">Reference proteome</keyword>
<feature type="domain" description="NADH:quinone oxidoreductase/Mrp antiporter transmembrane" evidence="7">
    <location>
        <begin position="143"/>
        <end position="351"/>
    </location>
</feature>
<evidence type="ECO:0000256" key="2">
    <source>
        <dbReference type="ARBA" id="ARBA00022692"/>
    </source>
</evidence>
<dbReference type="GO" id="GO:0016020">
    <property type="term" value="C:membrane"/>
    <property type="evidence" value="ECO:0007669"/>
    <property type="project" value="UniProtKB-SubCell"/>
</dbReference>
<sequence>MDEKHLITYLAHYFVLFPLLKVLAINIQYFSRKHKIEEHLIRRLVAWGGISDIVHVVVALSILGFKTATVHIESFCLIGWPFIVDWNLYTATFLAFTTILVTIIGRFSLFYLHRDVYYHKFFSLYFVFQLALGLLVLSSSTSYLFMGWELLGISSVLLIAFYEHRPNPLKNGMRVMFIYEFGDIFLFALTVILLYFHIEDINDMALIQKHGCEWAKFLLIVACFFKSGIFPWIWIPRAMEGPTPSSAIFYGSLSTHMPILLLLRMWPREWSLPACWPEVWTITHPANAIALAIAICVFSAFVTTHMSRQHSDAKNTVAYAITTQLAIIYIEIFLGFYTLALIHVISHGIYRTYEYMRTPSLFHLYHTMETRRPRVTGTGKHFESILPERFRKWLYALTINEFGFLSRSFDLIDQFLGLKCTSLDKKAARRFAIIISAVWIVFSIVMFVLNKRLFNVQYTSDGSGNTVMSFIINWNYFSINEELILVLAVGFCALSFYHIRRIAMYFITLACSAWSAGLVQALELIKNTDVKHLWSCVSVITLAIVFVGLACYSAYASSHSDRKQASFTAQLYRTPLSNALLFLLGLTIVGMPGLGTFLGWEHLVHYAAPIAPHTVVKGFFILKLNTILVVLFYFSNFLGYPDHKTQALHHYKRDTLHLRWAQKHTDVYPFPS</sequence>
<feature type="transmembrane region" description="Helical" evidence="6">
    <location>
        <begin position="532"/>
        <end position="555"/>
    </location>
</feature>
<keyword evidence="4 6" id="KW-0472">Membrane</keyword>
<evidence type="ECO:0000313" key="9">
    <source>
        <dbReference type="Proteomes" id="UP000034954"/>
    </source>
</evidence>
<evidence type="ECO:0000256" key="5">
    <source>
        <dbReference type="RuleBase" id="RU000320"/>
    </source>
</evidence>
<name>A0A0M2UU79_9BACT</name>
<feature type="transmembrane region" description="Helical" evidence="6">
    <location>
        <begin position="44"/>
        <end position="66"/>
    </location>
</feature>
<feature type="transmembrane region" description="Helical" evidence="6">
    <location>
        <begin position="217"/>
        <end position="235"/>
    </location>
</feature>
<feature type="transmembrane region" description="Helical" evidence="6">
    <location>
        <begin position="325"/>
        <end position="350"/>
    </location>
</feature>
<comment type="caution">
    <text evidence="8">The sequence shown here is derived from an EMBL/GenBank/DDBJ whole genome shotgun (WGS) entry which is preliminary data.</text>
</comment>
<dbReference type="PANTHER" id="PTHR42829:SF2">
    <property type="entry name" value="NADH-UBIQUINONE OXIDOREDUCTASE CHAIN 5"/>
    <property type="match status" value="1"/>
</dbReference>
<dbReference type="PRINTS" id="PR01434">
    <property type="entry name" value="NADHDHGNASE5"/>
</dbReference>
<comment type="subcellular location">
    <subcellularLocation>
        <location evidence="1">Endomembrane system</location>
        <topology evidence="1">Multi-pass membrane protein</topology>
    </subcellularLocation>
    <subcellularLocation>
        <location evidence="5">Membrane</location>
        <topology evidence="5">Multi-pass membrane protein</topology>
    </subcellularLocation>
</comment>
<dbReference type="Pfam" id="PF00361">
    <property type="entry name" value="Proton_antipo_M"/>
    <property type="match status" value="1"/>
</dbReference>
<keyword evidence="3 6" id="KW-1133">Transmembrane helix</keyword>